<feature type="compositionally biased region" description="Low complexity" evidence="1">
    <location>
        <begin position="255"/>
        <end position="266"/>
    </location>
</feature>
<evidence type="ECO:0000313" key="3">
    <source>
        <dbReference type="Proteomes" id="UP000214365"/>
    </source>
</evidence>
<evidence type="ECO:0000313" key="2">
    <source>
        <dbReference type="EMBL" id="OKL58947.1"/>
    </source>
</evidence>
<feature type="region of interest" description="Disordered" evidence="1">
    <location>
        <begin position="161"/>
        <end position="183"/>
    </location>
</feature>
<feature type="region of interest" description="Disordered" evidence="1">
    <location>
        <begin position="248"/>
        <end position="269"/>
    </location>
</feature>
<dbReference type="OrthoDB" id="4526484at2759"/>
<protein>
    <submittedName>
        <fullName evidence="2">Uncharacterized protein</fullName>
    </submittedName>
</protein>
<dbReference type="RefSeq" id="XP_020119068.1">
    <property type="nucleotide sequence ID" value="XM_020268000.1"/>
</dbReference>
<sequence length="493" mass="55301">MAADANKYDTSEARVQRNRQLADLGSERRFEITTAEDRDYDPFIGYTERDLVAFRDSVQNAQTFQLQKENQAHLARWSKFHETVEDAEKDLPDLMNGQSHRARLHFEMRNKGAQITTAVQRMAPPQAPRASYMQGFGQDTSAGREYIGGLVDPSAWLEDARRKLSSQSDKSTQPEEESVQPIQLVQPLQPTRLEEPVQTIQPVQSVQPSRPEEPTHPDQPNQPTPLKPKSPTRIQPVTNFEKQFIRSNLPKPLTSNSKSQSQAQSQHDPEEDLLLAFDATPEKIQLGVLKPNTVSDLIDLDEASLVDDTVASTTQDNIFRWLQELGVINDTLADFDFSNVNQKKALTERKDQLVTMLNAALTKKNDNSQVTKQHEKKAEPVASPLQKSVKAQLFVPLPKSVGLGASVRRPLGMEASRYAPSRINVDEANDKSKEATDNSIDYWQKTLPKRVSSKQSDNNSSAPLTVSKQQKKVDASPPSKTNSKSLYESRYAC</sequence>
<proteinExistence type="predicted"/>
<feature type="region of interest" description="Disordered" evidence="1">
    <location>
        <begin position="198"/>
        <end position="233"/>
    </location>
</feature>
<gene>
    <name evidence="2" type="ORF">UA08_05701</name>
</gene>
<dbReference type="GeneID" id="31005457"/>
<accession>A0A225AZK0</accession>
<organism evidence="2 3">
    <name type="scientific">Talaromyces atroroseus</name>
    <dbReference type="NCBI Taxonomy" id="1441469"/>
    <lineage>
        <taxon>Eukaryota</taxon>
        <taxon>Fungi</taxon>
        <taxon>Dikarya</taxon>
        <taxon>Ascomycota</taxon>
        <taxon>Pezizomycotina</taxon>
        <taxon>Eurotiomycetes</taxon>
        <taxon>Eurotiomycetidae</taxon>
        <taxon>Eurotiales</taxon>
        <taxon>Trichocomaceae</taxon>
        <taxon>Talaromyces</taxon>
        <taxon>Talaromyces sect. Trachyspermi</taxon>
    </lineage>
</organism>
<dbReference type="EMBL" id="LFMY01000008">
    <property type="protein sequence ID" value="OKL58947.1"/>
    <property type="molecule type" value="Genomic_DNA"/>
</dbReference>
<feature type="region of interest" description="Disordered" evidence="1">
    <location>
        <begin position="446"/>
        <end position="493"/>
    </location>
</feature>
<keyword evidence="3" id="KW-1185">Reference proteome</keyword>
<feature type="compositionally biased region" description="Polar residues" evidence="1">
    <location>
        <begin position="453"/>
        <end position="468"/>
    </location>
</feature>
<feature type="region of interest" description="Disordered" evidence="1">
    <location>
        <begin position="366"/>
        <end position="385"/>
    </location>
</feature>
<evidence type="ECO:0000256" key="1">
    <source>
        <dbReference type="SAM" id="MobiDB-lite"/>
    </source>
</evidence>
<dbReference type="Proteomes" id="UP000214365">
    <property type="component" value="Unassembled WGS sequence"/>
</dbReference>
<dbReference type="STRING" id="1441469.A0A225AZK0"/>
<comment type="caution">
    <text evidence="2">The sequence shown here is derived from an EMBL/GenBank/DDBJ whole genome shotgun (WGS) entry which is preliminary data.</text>
</comment>
<name>A0A225AZK0_TALAT</name>
<feature type="compositionally biased region" description="Polar residues" evidence="1">
    <location>
        <begin position="198"/>
        <end position="208"/>
    </location>
</feature>
<reference evidence="2 3" key="1">
    <citation type="submission" date="2015-06" db="EMBL/GenBank/DDBJ databases">
        <title>Talaromyces atroroseus IBT 11181 draft genome.</title>
        <authorList>
            <person name="Rasmussen K.B."/>
            <person name="Rasmussen S."/>
            <person name="Petersen B."/>
            <person name="Sicheritz-Ponten T."/>
            <person name="Mortensen U.H."/>
            <person name="Thrane U."/>
        </authorList>
    </citation>
    <scope>NUCLEOTIDE SEQUENCE [LARGE SCALE GENOMIC DNA]</scope>
    <source>
        <strain evidence="2 3">IBT 11181</strain>
    </source>
</reference>
<dbReference type="AlphaFoldDB" id="A0A225AZK0"/>